<dbReference type="OrthoDB" id="10562973at2759"/>
<feature type="compositionally biased region" description="Gly residues" evidence="2">
    <location>
        <begin position="323"/>
        <end position="335"/>
    </location>
</feature>
<proteinExistence type="predicted"/>
<feature type="region of interest" description="Disordered" evidence="2">
    <location>
        <begin position="385"/>
        <end position="433"/>
    </location>
</feature>
<protein>
    <submittedName>
        <fullName evidence="3">Uncharacterized protein</fullName>
    </submittedName>
</protein>
<dbReference type="AlphaFoldDB" id="A0A9W7GM06"/>
<feature type="compositionally biased region" description="Basic and acidic residues" evidence="2">
    <location>
        <begin position="389"/>
        <end position="408"/>
    </location>
</feature>
<feature type="coiled-coil region" evidence="1">
    <location>
        <begin position="283"/>
        <end position="317"/>
    </location>
</feature>
<accession>A0A9W7GM06</accession>
<evidence type="ECO:0000256" key="1">
    <source>
        <dbReference type="SAM" id="Coils"/>
    </source>
</evidence>
<feature type="region of interest" description="Disordered" evidence="2">
    <location>
        <begin position="321"/>
        <end position="367"/>
    </location>
</feature>
<reference evidence="4" key="1">
    <citation type="journal article" date="2023" name="Commun. Biol.">
        <title>Genome analysis of Parmales, the sister group of diatoms, reveals the evolutionary specialization of diatoms from phago-mixotrophs to photoautotrophs.</title>
        <authorList>
            <person name="Ban H."/>
            <person name="Sato S."/>
            <person name="Yoshikawa S."/>
            <person name="Yamada K."/>
            <person name="Nakamura Y."/>
            <person name="Ichinomiya M."/>
            <person name="Sato N."/>
            <person name="Blanc-Mathieu R."/>
            <person name="Endo H."/>
            <person name="Kuwata A."/>
            <person name="Ogata H."/>
        </authorList>
    </citation>
    <scope>NUCLEOTIDE SEQUENCE [LARGE SCALE GENOMIC DNA]</scope>
</reference>
<feature type="region of interest" description="Disordered" evidence="2">
    <location>
        <begin position="1"/>
        <end position="31"/>
    </location>
</feature>
<gene>
    <name evidence="3" type="ORF">TrCOL_g2033</name>
</gene>
<evidence type="ECO:0000313" key="3">
    <source>
        <dbReference type="EMBL" id="GMI48181.1"/>
    </source>
</evidence>
<evidence type="ECO:0000256" key="2">
    <source>
        <dbReference type="SAM" id="MobiDB-lite"/>
    </source>
</evidence>
<keyword evidence="1" id="KW-0175">Coiled coil</keyword>
<sequence length="433" mass="48089">MLGELGISTLSPPPQTTKTSETPNTSTLGRDLGVENIGLKEKVEAMERVIEGLSKPNTAIEIASKLETDGSRTLPKTLVEVLEETPWKVGREDIIVKEESHEWEGWDGMFGKWSCRGALPSSVKNLPTRGTSTTGGLMPTLLNSAPSNITDRDFTYRTSLSNFDNTLTETSGGKWEWVGGWRVDKDVYNADEDGWIYGLDVDELRSNVGGVCPEDKKGRGVRKRKFERTRILTEYEGISEGTREYLKVVMHGAMQSHMVTKLSDQILNLHTSLNQRDEKLLHFETLRKQNKGLRGELEEMKKELEEVLDYTREYRNERKVLGALGGGGSRGGSPRGGSPNDLPEMGGGGTPHGERRRASSGDGTDFFRRIGRGAIKEKIVEGVQKVKKTLKDNQERRNSKGEGGDDRRRRTSSSSSIASIDLNEMEVDLTTTL</sequence>
<dbReference type="EMBL" id="BRYA01000378">
    <property type="protein sequence ID" value="GMI48181.1"/>
    <property type="molecule type" value="Genomic_DNA"/>
</dbReference>
<organism evidence="3 4">
    <name type="scientific">Triparma columacea</name>
    <dbReference type="NCBI Taxonomy" id="722753"/>
    <lineage>
        <taxon>Eukaryota</taxon>
        <taxon>Sar</taxon>
        <taxon>Stramenopiles</taxon>
        <taxon>Ochrophyta</taxon>
        <taxon>Bolidophyceae</taxon>
        <taxon>Parmales</taxon>
        <taxon>Triparmaceae</taxon>
        <taxon>Triparma</taxon>
    </lineage>
</organism>
<feature type="compositionally biased region" description="Low complexity" evidence="2">
    <location>
        <begin position="16"/>
        <end position="27"/>
    </location>
</feature>
<dbReference type="Proteomes" id="UP001165065">
    <property type="component" value="Unassembled WGS sequence"/>
</dbReference>
<comment type="caution">
    <text evidence="3">The sequence shown here is derived from an EMBL/GenBank/DDBJ whole genome shotgun (WGS) entry which is preliminary data.</text>
</comment>
<name>A0A9W7GM06_9STRA</name>
<keyword evidence="4" id="KW-1185">Reference proteome</keyword>
<evidence type="ECO:0000313" key="4">
    <source>
        <dbReference type="Proteomes" id="UP001165065"/>
    </source>
</evidence>